<feature type="modified residue" description="4-aspartylphosphate" evidence="6">
    <location>
        <position position="51"/>
    </location>
</feature>
<dbReference type="RefSeq" id="WP_147702501.1">
    <property type="nucleotide sequence ID" value="NZ_VDUY01000001.1"/>
</dbReference>
<dbReference type="GO" id="GO:0000976">
    <property type="term" value="F:transcription cis-regulatory region binding"/>
    <property type="evidence" value="ECO:0007669"/>
    <property type="project" value="TreeGrafter"/>
</dbReference>
<dbReference type="Proteomes" id="UP000321548">
    <property type="component" value="Unassembled WGS sequence"/>
</dbReference>
<dbReference type="SMART" id="SM00862">
    <property type="entry name" value="Trans_reg_C"/>
    <property type="match status" value="1"/>
</dbReference>
<dbReference type="InterPro" id="IPR011006">
    <property type="entry name" value="CheY-like_superfamily"/>
</dbReference>
<evidence type="ECO:0000256" key="5">
    <source>
        <dbReference type="ARBA" id="ARBA00023163"/>
    </source>
</evidence>
<dbReference type="PANTHER" id="PTHR48111">
    <property type="entry name" value="REGULATOR OF RPOS"/>
    <property type="match status" value="1"/>
</dbReference>
<evidence type="ECO:0000313" key="11">
    <source>
        <dbReference type="EMBL" id="TXL68360.1"/>
    </source>
</evidence>
<evidence type="ECO:0000259" key="9">
    <source>
        <dbReference type="PROSITE" id="PS50110"/>
    </source>
</evidence>
<dbReference type="CDD" id="cd19934">
    <property type="entry name" value="REC_OmpR_EcPhoP-like"/>
    <property type="match status" value="1"/>
</dbReference>
<protein>
    <submittedName>
        <fullName evidence="11">Response regulator transcription factor</fullName>
    </submittedName>
</protein>
<feature type="region of interest" description="Disordered" evidence="8">
    <location>
        <begin position="147"/>
        <end position="167"/>
    </location>
</feature>
<dbReference type="CDD" id="cd00383">
    <property type="entry name" value="trans_reg_C"/>
    <property type="match status" value="1"/>
</dbReference>
<evidence type="ECO:0000256" key="1">
    <source>
        <dbReference type="ARBA" id="ARBA00022553"/>
    </source>
</evidence>
<dbReference type="EMBL" id="VDUY01000001">
    <property type="protein sequence ID" value="TXL68360.1"/>
    <property type="molecule type" value="Genomic_DNA"/>
</dbReference>
<gene>
    <name evidence="11" type="ORF">FHP08_01330</name>
</gene>
<organism evidence="11 12">
    <name type="scientific">Zeimonas arvi</name>
    <dbReference type="NCBI Taxonomy" id="2498847"/>
    <lineage>
        <taxon>Bacteria</taxon>
        <taxon>Pseudomonadati</taxon>
        <taxon>Pseudomonadota</taxon>
        <taxon>Betaproteobacteria</taxon>
        <taxon>Burkholderiales</taxon>
        <taxon>Burkholderiaceae</taxon>
        <taxon>Zeimonas</taxon>
    </lineage>
</organism>
<dbReference type="PROSITE" id="PS51755">
    <property type="entry name" value="OMPR_PHOB"/>
    <property type="match status" value="1"/>
</dbReference>
<dbReference type="GO" id="GO:0005829">
    <property type="term" value="C:cytosol"/>
    <property type="evidence" value="ECO:0007669"/>
    <property type="project" value="TreeGrafter"/>
</dbReference>
<comment type="caution">
    <text evidence="11">The sequence shown here is derived from an EMBL/GenBank/DDBJ whole genome shotgun (WGS) entry which is preliminary data.</text>
</comment>
<dbReference type="InterPro" id="IPR016032">
    <property type="entry name" value="Sig_transdc_resp-reg_C-effctor"/>
</dbReference>
<accession>A0A5C8P4B4</accession>
<reference evidence="11 12" key="1">
    <citation type="submission" date="2019-06" db="EMBL/GenBank/DDBJ databases">
        <title>Quisquiliibacterium sp. nov., isolated from a maize field.</title>
        <authorList>
            <person name="Lin S.-Y."/>
            <person name="Tsai C.-F."/>
            <person name="Young C.-C."/>
        </authorList>
    </citation>
    <scope>NUCLEOTIDE SEQUENCE [LARGE SCALE GENOMIC DNA]</scope>
    <source>
        <strain evidence="11 12">CC-CFT501</strain>
    </source>
</reference>
<dbReference type="InterPro" id="IPR001867">
    <property type="entry name" value="OmpR/PhoB-type_DNA-bd"/>
</dbReference>
<dbReference type="FunFam" id="3.40.50.2300:FF:000002">
    <property type="entry name" value="DNA-binding response regulator PhoP"/>
    <property type="match status" value="1"/>
</dbReference>
<sequence>MRLLIAEDDAELGNRLRDRLAREGYAVDLTADGIDAHHLGATEPYDAVILDLGLPGRPGLDVLRDWRAAGNTVPVLILTARDGWAQRVEGLQAGADDYLGKPFHPEELLARVQALLRRAAPAQAPELRVGPWRLDEARQCLVADEVPQSGAPKGTAAAQDTRARAATREQPLTATEFRLLRYFMRHPNEVLSKTRLSEHVYDYDGDRDSNVIEVYVRRLRGMIGADRIETRRGQGYLFRCDGAGTGVTEAR</sequence>
<keyword evidence="4 7" id="KW-0238">DNA-binding</keyword>
<dbReference type="SUPFAM" id="SSF52172">
    <property type="entry name" value="CheY-like"/>
    <property type="match status" value="1"/>
</dbReference>
<dbReference type="Pfam" id="PF00486">
    <property type="entry name" value="Trans_reg_C"/>
    <property type="match status" value="1"/>
</dbReference>
<keyword evidence="12" id="KW-1185">Reference proteome</keyword>
<dbReference type="OrthoDB" id="9802426at2"/>
<dbReference type="Pfam" id="PF00072">
    <property type="entry name" value="Response_reg"/>
    <property type="match status" value="1"/>
</dbReference>
<dbReference type="SUPFAM" id="SSF46894">
    <property type="entry name" value="C-terminal effector domain of the bipartite response regulators"/>
    <property type="match status" value="1"/>
</dbReference>
<evidence type="ECO:0000256" key="2">
    <source>
        <dbReference type="ARBA" id="ARBA00023012"/>
    </source>
</evidence>
<evidence type="ECO:0000256" key="3">
    <source>
        <dbReference type="ARBA" id="ARBA00023015"/>
    </source>
</evidence>
<keyword evidence="5" id="KW-0804">Transcription</keyword>
<keyword evidence="3" id="KW-0805">Transcription regulation</keyword>
<dbReference type="Gene3D" id="6.10.250.690">
    <property type="match status" value="1"/>
</dbReference>
<feature type="DNA-binding region" description="OmpR/PhoB-type" evidence="7">
    <location>
        <begin position="124"/>
        <end position="240"/>
    </location>
</feature>
<feature type="domain" description="OmpR/PhoB-type" evidence="10">
    <location>
        <begin position="124"/>
        <end position="240"/>
    </location>
</feature>
<evidence type="ECO:0000259" key="10">
    <source>
        <dbReference type="PROSITE" id="PS51755"/>
    </source>
</evidence>
<keyword evidence="2" id="KW-0902">Two-component regulatory system</keyword>
<dbReference type="PANTHER" id="PTHR48111:SF37">
    <property type="entry name" value="RESPONSE REGULATOR PROTEIN CARR"/>
    <property type="match status" value="1"/>
</dbReference>
<dbReference type="SMART" id="SM00448">
    <property type="entry name" value="REC"/>
    <property type="match status" value="1"/>
</dbReference>
<evidence type="ECO:0000256" key="7">
    <source>
        <dbReference type="PROSITE-ProRule" id="PRU01091"/>
    </source>
</evidence>
<dbReference type="InterPro" id="IPR039420">
    <property type="entry name" value="WalR-like"/>
</dbReference>
<evidence type="ECO:0000313" key="12">
    <source>
        <dbReference type="Proteomes" id="UP000321548"/>
    </source>
</evidence>
<dbReference type="InterPro" id="IPR001789">
    <property type="entry name" value="Sig_transdc_resp-reg_receiver"/>
</dbReference>
<dbReference type="Gene3D" id="1.10.10.10">
    <property type="entry name" value="Winged helix-like DNA-binding domain superfamily/Winged helix DNA-binding domain"/>
    <property type="match status" value="1"/>
</dbReference>
<dbReference type="GO" id="GO:0006355">
    <property type="term" value="P:regulation of DNA-templated transcription"/>
    <property type="evidence" value="ECO:0007669"/>
    <property type="project" value="InterPro"/>
</dbReference>
<feature type="domain" description="Response regulatory" evidence="9">
    <location>
        <begin position="2"/>
        <end position="116"/>
    </location>
</feature>
<dbReference type="InterPro" id="IPR036388">
    <property type="entry name" value="WH-like_DNA-bd_sf"/>
</dbReference>
<dbReference type="Gene3D" id="3.40.50.2300">
    <property type="match status" value="1"/>
</dbReference>
<dbReference type="PROSITE" id="PS50110">
    <property type="entry name" value="RESPONSE_REGULATORY"/>
    <property type="match status" value="1"/>
</dbReference>
<dbReference type="GO" id="GO:0000156">
    <property type="term" value="F:phosphorelay response regulator activity"/>
    <property type="evidence" value="ECO:0007669"/>
    <property type="project" value="TreeGrafter"/>
</dbReference>
<proteinExistence type="predicted"/>
<dbReference type="AlphaFoldDB" id="A0A5C8P4B4"/>
<keyword evidence="1 6" id="KW-0597">Phosphoprotein</keyword>
<name>A0A5C8P4B4_9BURK</name>
<evidence type="ECO:0000256" key="6">
    <source>
        <dbReference type="PROSITE-ProRule" id="PRU00169"/>
    </source>
</evidence>
<evidence type="ECO:0000256" key="8">
    <source>
        <dbReference type="SAM" id="MobiDB-lite"/>
    </source>
</evidence>
<evidence type="ECO:0000256" key="4">
    <source>
        <dbReference type="ARBA" id="ARBA00023125"/>
    </source>
</evidence>
<dbReference type="GO" id="GO:0032993">
    <property type="term" value="C:protein-DNA complex"/>
    <property type="evidence" value="ECO:0007669"/>
    <property type="project" value="TreeGrafter"/>
</dbReference>